<sequence length="282" mass="32871">MPRNPCQKAVPPQLKVVVVLYLVHLTVSGCLPRGSIVTEASGFGRHRHTVSKVWQLHHNSAALLQGRQQRPPPPRRLDNDEVVERVRKVPLCQQQNLRSLSAATGIPKTTLLRYLKHSVIQRRISRVRPTLTPAHETRRLAWAFALVKRPIGIKSYRGHHMYDTVHLDEKWFNLYKANTKYYLAKYECLPYRSCPNKRYLGKVMFLAAVARPRYDFGKKRYFDGKIGIWHIIEQTFAQRGSKNRPKDASITKTISMTRKVYTKMLLEKVFPAIREKWHGKWI</sequence>
<feature type="chain" id="PRO_5035721988" description="Transposase Tc1-like domain-containing protein" evidence="1">
    <location>
        <begin position="29"/>
        <end position="282"/>
    </location>
</feature>
<dbReference type="AlphaFoldDB" id="A0A8T1TYZ9"/>
<dbReference type="PANTHER" id="PTHR47169:SF2">
    <property type="entry name" value="OS01G0541250 PROTEIN"/>
    <property type="match status" value="1"/>
</dbReference>
<dbReference type="PROSITE" id="PS51257">
    <property type="entry name" value="PROKAR_LIPOPROTEIN"/>
    <property type="match status" value="1"/>
</dbReference>
<dbReference type="VEuPathDB" id="FungiDB:PC110_g11780"/>
<dbReference type="PANTHER" id="PTHR47169">
    <property type="entry name" value="OS01G0541250 PROTEIN"/>
    <property type="match status" value="1"/>
</dbReference>
<keyword evidence="1" id="KW-0732">Signal</keyword>
<evidence type="ECO:0000313" key="3">
    <source>
        <dbReference type="Proteomes" id="UP000688947"/>
    </source>
</evidence>
<dbReference type="VEuPathDB" id="FungiDB:PC110_g11513"/>
<organism evidence="2 3">
    <name type="scientific">Phytophthora cactorum</name>
    <dbReference type="NCBI Taxonomy" id="29920"/>
    <lineage>
        <taxon>Eukaryota</taxon>
        <taxon>Sar</taxon>
        <taxon>Stramenopiles</taxon>
        <taxon>Oomycota</taxon>
        <taxon>Peronosporomycetes</taxon>
        <taxon>Peronosporales</taxon>
        <taxon>Peronosporaceae</taxon>
        <taxon>Phytophthora</taxon>
    </lineage>
</organism>
<gene>
    <name evidence="2" type="ORF">JG687_00013574</name>
</gene>
<protein>
    <recommendedName>
        <fullName evidence="4">Transposase Tc1-like domain-containing protein</fullName>
    </recommendedName>
</protein>
<name>A0A8T1TYZ9_9STRA</name>
<comment type="caution">
    <text evidence="2">The sequence shown here is derived from an EMBL/GenBank/DDBJ whole genome shotgun (WGS) entry which is preliminary data.</text>
</comment>
<evidence type="ECO:0008006" key="4">
    <source>
        <dbReference type="Google" id="ProtNLM"/>
    </source>
</evidence>
<feature type="signal peptide" evidence="1">
    <location>
        <begin position="1"/>
        <end position="28"/>
    </location>
</feature>
<dbReference type="Proteomes" id="UP000688947">
    <property type="component" value="Unassembled WGS sequence"/>
</dbReference>
<reference evidence="2" key="1">
    <citation type="submission" date="2021-01" db="EMBL/GenBank/DDBJ databases">
        <title>Phytophthora aleatoria, a newly-described species from Pinus radiata is distinct from Phytophthora cactorum isolates based on comparative genomics.</title>
        <authorList>
            <person name="Mcdougal R."/>
            <person name="Panda P."/>
            <person name="Williams N."/>
            <person name="Studholme D.J."/>
        </authorList>
    </citation>
    <scope>NUCLEOTIDE SEQUENCE</scope>
    <source>
        <strain evidence="2">NZFS 3830</strain>
    </source>
</reference>
<evidence type="ECO:0000256" key="1">
    <source>
        <dbReference type="SAM" id="SignalP"/>
    </source>
</evidence>
<dbReference type="OrthoDB" id="123968at2759"/>
<dbReference type="EMBL" id="JAENGZ010001007">
    <property type="protein sequence ID" value="KAG6951507.1"/>
    <property type="molecule type" value="Genomic_DNA"/>
</dbReference>
<proteinExistence type="predicted"/>
<evidence type="ECO:0000313" key="2">
    <source>
        <dbReference type="EMBL" id="KAG6951507.1"/>
    </source>
</evidence>
<accession>A0A8T1TYZ9</accession>